<sequence>MAPKLKTIAALKSKPKVYSLKPIVHIIEKPVPVFHKVPVPKKVFIPKFYPVMKPIPIPKIVPVPFKVPYQSSLKCQFQSLCLMLNTYQFLFQKKVPKFVPFPVKKIIKVPKPYYVPIKVPYVTTSYVKTPMMVPVPKVKKTPGKYFKAPQGFKEQINFIEPEGQDIFKVKDSGTDEIKKFL</sequence>
<reference evidence="1 2" key="1">
    <citation type="submission" date="2021-06" db="EMBL/GenBank/DDBJ databases">
        <title>Caerostris extrusa draft genome.</title>
        <authorList>
            <person name="Kono N."/>
            <person name="Arakawa K."/>
        </authorList>
    </citation>
    <scope>NUCLEOTIDE SEQUENCE [LARGE SCALE GENOMIC DNA]</scope>
</reference>
<accession>A0AAV4MYW7</accession>
<gene>
    <name evidence="1" type="ORF">CEXT_173341</name>
</gene>
<evidence type="ECO:0000313" key="1">
    <source>
        <dbReference type="EMBL" id="GIX76512.1"/>
    </source>
</evidence>
<protein>
    <submittedName>
        <fullName evidence="1">Uncharacterized protein</fullName>
    </submittedName>
</protein>
<keyword evidence="2" id="KW-1185">Reference proteome</keyword>
<proteinExistence type="predicted"/>
<dbReference type="EMBL" id="BPLR01002667">
    <property type="protein sequence ID" value="GIX76512.1"/>
    <property type="molecule type" value="Genomic_DNA"/>
</dbReference>
<name>A0AAV4MYW7_CAEEX</name>
<dbReference type="Proteomes" id="UP001054945">
    <property type="component" value="Unassembled WGS sequence"/>
</dbReference>
<organism evidence="1 2">
    <name type="scientific">Caerostris extrusa</name>
    <name type="common">Bark spider</name>
    <name type="synonym">Caerostris bankana</name>
    <dbReference type="NCBI Taxonomy" id="172846"/>
    <lineage>
        <taxon>Eukaryota</taxon>
        <taxon>Metazoa</taxon>
        <taxon>Ecdysozoa</taxon>
        <taxon>Arthropoda</taxon>
        <taxon>Chelicerata</taxon>
        <taxon>Arachnida</taxon>
        <taxon>Araneae</taxon>
        <taxon>Araneomorphae</taxon>
        <taxon>Entelegynae</taxon>
        <taxon>Araneoidea</taxon>
        <taxon>Araneidae</taxon>
        <taxon>Caerostris</taxon>
    </lineage>
</organism>
<dbReference type="AlphaFoldDB" id="A0AAV4MYW7"/>
<evidence type="ECO:0000313" key="2">
    <source>
        <dbReference type="Proteomes" id="UP001054945"/>
    </source>
</evidence>
<comment type="caution">
    <text evidence="1">The sequence shown here is derived from an EMBL/GenBank/DDBJ whole genome shotgun (WGS) entry which is preliminary data.</text>
</comment>